<dbReference type="SMART" id="SM00100">
    <property type="entry name" value="cNMP"/>
    <property type="match status" value="1"/>
</dbReference>
<evidence type="ECO:0000256" key="2">
    <source>
        <dbReference type="ARBA" id="ARBA00022692"/>
    </source>
</evidence>
<dbReference type="EMBL" id="CP002198">
    <property type="protein sequence ID" value="ADN14111.1"/>
    <property type="molecule type" value="Genomic_DNA"/>
</dbReference>
<dbReference type="Proteomes" id="UP000008206">
    <property type="component" value="Chromosome"/>
</dbReference>
<evidence type="ECO:0000256" key="1">
    <source>
        <dbReference type="ARBA" id="ARBA00004141"/>
    </source>
</evidence>
<dbReference type="eggNOG" id="COG0664">
    <property type="taxonomic scope" value="Bacteria"/>
</dbReference>
<dbReference type="HOGENOM" id="CLU_003182_4_2_3"/>
<name>E0UDC0_GLOV7</name>
<feature type="transmembrane region" description="Helical" evidence="5">
    <location>
        <begin position="144"/>
        <end position="162"/>
    </location>
</feature>
<feature type="transmembrane region" description="Helical" evidence="5">
    <location>
        <begin position="182"/>
        <end position="204"/>
    </location>
</feature>
<feature type="transmembrane region" description="Helical" evidence="5">
    <location>
        <begin position="49"/>
        <end position="68"/>
    </location>
</feature>
<dbReference type="InterPro" id="IPR052706">
    <property type="entry name" value="Membrane-Transporter-like"/>
</dbReference>
<evidence type="ECO:0000256" key="4">
    <source>
        <dbReference type="ARBA" id="ARBA00023136"/>
    </source>
</evidence>
<evidence type="ECO:0000259" key="6">
    <source>
        <dbReference type="PROSITE" id="PS50042"/>
    </source>
</evidence>
<dbReference type="InterPro" id="IPR002645">
    <property type="entry name" value="STAS_dom"/>
</dbReference>
<dbReference type="PANTHER" id="PTHR43310:SF4">
    <property type="entry name" value="AFR304WP"/>
    <property type="match status" value="1"/>
</dbReference>
<protein>
    <submittedName>
        <fullName evidence="8">Cyclic nucleotide-binding protein</fullName>
    </submittedName>
</protein>
<dbReference type="InterPro" id="IPR018488">
    <property type="entry name" value="cNMP-bd_CS"/>
</dbReference>
<dbReference type="CDD" id="cd00038">
    <property type="entry name" value="CAP_ED"/>
    <property type="match status" value="1"/>
</dbReference>
<sequence length="739" mass="81352">MWRTTKLPISFEFNDLIPSLAVSVISGAIGIMISISYAALIFSGNLTNHIAAGIGIALISAVVFRGVIALTSSFPGMIADSDALPTAILAISAVAIQEQMSSTSGINEEEIFYTIITVIALTSVLTGVFLLTLGRLKIGGLIRFIPYPVIGGFLAGTGWLLIQGAMQVMTDISPSFSNFSVFFQSNIIVHWLFGLIVGACLFVISRTTNHPLSVPGILALSIIIFYLYVWATGVTIAELQSSGWLFSQFPEGGIWQPFKLSNLNHVNWMAVFGQVGNLITIMIVSAVSIMLTVSSLEIVSQQDIEINQELEVAGIANIISGTLGGMVGYQILADSVLAYKMGAKTRLVGFLTAVVCLIVVIGGASLFSLIPKPIFGGMLLFLGLDFFGEWIQQSRFKLAQADIFVVLLIAVIIVFVGFLQGVAIGLILAVVIFVINYSLTDVIKQQLSGANCQSNVQRFQSQENLLKSLTDQIHVIKLQGFIFFGTANHLVNQIRRRMADPQKMPLRYVILDFRHVSGLDSSAIFSFIKLKILAQQNNLSILYTTIPNSIGKRLLQADCLDDEHKLALLLPTLDRGLEWCENQLLEEFINLQESPQTLAEQLTQLFLRPEQVFKFMKYLICLDYSSGELIFKQGEPSDGLYFLESGQVTVMIETSSQQRKRLRTFQVGTILGEMGIYDDSPRSASVVADRPSCAYFLSQENLKKMEKFDAPLAVAFHRFIAQLLVKRFKRVQQDLLESA</sequence>
<feature type="transmembrane region" description="Helical" evidence="5">
    <location>
        <begin position="268"/>
        <end position="293"/>
    </location>
</feature>
<dbReference type="InterPro" id="IPR000595">
    <property type="entry name" value="cNMP-bd_dom"/>
</dbReference>
<comment type="subcellular location">
    <subcellularLocation>
        <location evidence="1">Membrane</location>
        <topology evidence="1">Multi-pass membrane protein</topology>
    </subcellularLocation>
</comment>
<dbReference type="RefSeq" id="WP_013322217.1">
    <property type="nucleotide sequence ID" value="NC_014501.1"/>
</dbReference>
<proteinExistence type="predicted"/>
<keyword evidence="2 5" id="KW-0812">Transmembrane</keyword>
<organism evidence="8 9">
    <name type="scientific">Gloeothece verrucosa (strain PCC 7822)</name>
    <name type="common">Cyanothece sp. (strain PCC 7822)</name>
    <dbReference type="NCBI Taxonomy" id="497965"/>
    <lineage>
        <taxon>Bacteria</taxon>
        <taxon>Bacillati</taxon>
        <taxon>Cyanobacteriota</taxon>
        <taxon>Cyanophyceae</taxon>
        <taxon>Oscillatoriophycideae</taxon>
        <taxon>Chroococcales</taxon>
        <taxon>Aphanothecaceae</taxon>
        <taxon>Gloeothece</taxon>
        <taxon>Gloeothece verrucosa</taxon>
    </lineage>
</organism>
<dbReference type="InterPro" id="IPR036513">
    <property type="entry name" value="STAS_dom_sf"/>
</dbReference>
<dbReference type="PANTHER" id="PTHR43310">
    <property type="entry name" value="SULFATE TRANSPORTER YBAR-RELATED"/>
    <property type="match status" value="1"/>
</dbReference>
<keyword evidence="3 5" id="KW-1133">Transmembrane helix</keyword>
<feature type="transmembrane region" description="Helical" evidence="5">
    <location>
        <begin position="347"/>
        <end position="367"/>
    </location>
</feature>
<feature type="transmembrane region" description="Helical" evidence="5">
    <location>
        <begin position="403"/>
        <end position="435"/>
    </location>
</feature>
<evidence type="ECO:0000313" key="8">
    <source>
        <dbReference type="EMBL" id="ADN14111.1"/>
    </source>
</evidence>
<evidence type="ECO:0000259" key="7">
    <source>
        <dbReference type="PROSITE" id="PS50801"/>
    </source>
</evidence>
<feature type="domain" description="Cyclic nucleotide-binding" evidence="6">
    <location>
        <begin position="607"/>
        <end position="705"/>
    </location>
</feature>
<dbReference type="InterPro" id="IPR014710">
    <property type="entry name" value="RmlC-like_jellyroll"/>
</dbReference>
<dbReference type="SUPFAM" id="SSF51206">
    <property type="entry name" value="cAMP-binding domain-like"/>
    <property type="match status" value="1"/>
</dbReference>
<dbReference type="PROSITE" id="PS00889">
    <property type="entry name" value="CNMP_BINDING_2"/>
    <property type="match status" value="1"/>
</dbReference>
<dbReference type="Pfam" id="PF01740">
    <property type="entry name" value="STAS"/>
    <property type="match status" value="1"/>
</dbReference>
<feature type="transmembrane region" description="Helical" evidence="5">
    <location>
        <begin position="216"/>
        <end position="237"/>
    </location>
</feature>
<keyword evidence="9" id="KW-1185">Reference proteome</keyword>
<dbReference type="CDD" id="cd07042">
    <property type="entry name" value="STAS_SulP_like_sulfate_transporter"/>
    <property type="match status" value="1"/>
</dbReference>
<dbReference type="Pfam" id="PF00027">
    <property type="entry name" value="cNMP_binding"/>
    <property type="match status" value="1"/>
</dbReference>
<accession>E0UDC0</accession>
<evidence type="ECO:0000313" key="9">
    <source>
        <dbReference type="Proteomes" id="UP000008206"/>
    </source>
</evidence>
<dbReference type="Gene3D" id="2.60.120.10">
    <property type="entry name" value="Jelly Rolls"/>
    <property type="match status" value="1"/>
</dbReference>
<evidence type="ECO:0000256" key="5">
    <source>
        <dbReference type="SAM" id="Phobius"/>
    </source>
</evidence>
<dbReference type="STRING" id="497965.Cyan7822_2131"/>
<dbReference type="InterPro" id="IPR018490">
    <property type="entry name" value="cNMP-bd_dom_sf"/>
</dbReference>
<dbReference type="SUPFAM" id="SSF52091">
    <property type="entry name" value="SpoIIaa-like"/>
    <property type="match status" value="1"/>
</dbReference>
<dbReference type="OrthoDB" id="9771198at2"/>
<keyword evidence="4 5" id="KW-0472">Membrane</keyword>
<dbReference type="KEGG" id="cyj:Cyan7822_2131"/>
<dbReference type="InterPro" id="IPR011547">
    <property type="entry name" value="SLC26A/SulP_dom"/>
</dbReference>
<evidence type="ECO:0000256" key="3">
    <source>
        <dbReference type="ARBA" id="ARBA00022989"/>
    </source>
</evidence>
<dbReference type="Pfam" id="PF00916">
    <property type="entry name" value="Sulfate_transp"/>
    <property type="match status" value="1"/>
</dbReference>
<feature type="transmembrane region" description="Helical" evidence="5">
    <location>
        <begin position="20"/>
        <end position="42"/>
    </location>
</feature>
<dbReference type="eggNOG" id="COG0659">
    <property type="taxonomic scope" value="Bacteria"/>
</dbReference>
<dbReference type="PROSITE" id="PS50801">
    <property type="entry name" value="STAS"/>
    <property type="match status" value="1"/>
</dbReference>
<feature type="domain" description="STAS" evidence="7">
    <location>
        <begin position="463"/>
        <end position="580"/>
    </location>
</feature>
<dbReference type="GO" id="GO:0016020">
    <property type="term" value="C:membrane"/>
    <property type="evidence" value="ECO:0007669"/>
    <property type="project" value="UniProtKB-SubCell"/>
</dbReference>
<reference evidence="9" key="1">
    <citation type="journal article" date="2011" name="MBio">
        <title>Novel metabolic attributes of the genus Cyanothece, comprising a group of unicellular nitrogen-fixing Cyanobacteria.</title>
        <authorList>
            <person name="Bandyopadhyay A."/>
            <person name="Elvitigala T."/>
            <person name="Welsh E."/>
            <person name="Stockel J."/>
            <person name="Liberton M."/>
            <person name="Min H."/>
            <person name="Sherman L.A."/>
            <person name="Pakrasi H.B."/>
        </authorList>
    </citation>
    <scope>NUCLEOTIDE SEQUENCE [LARGE SCALE GENOMIC DNA]</scope>
    <source>
        <strain evidence="9">PCC 7822</strain>
    </source>
</reference>
<dbReference type="Gene3D" id="3.30.750.24">
    <property type="entry name" value="STAS domain"/>
    <property type="match status" value="1"/>
</dbReference>
<dbReference type="AlphaFoldDB" id="E0UDC0"/>
<gene>
    <name evidence="8" type="ordered locus">Cyan7822_2131</name>
</gene>
<feature type="transmembrane region" description="Helical" evidence="5">
    <location>
        <begin position="373"/>
        <end position="391"/>
    </location>
</feature>
<feature type="transmembrane region" description="Helical" evidence="5">
    <location>
        <begin position="111"/>
        <end position="132"/>
    </location>
</feature>
<dbReference type="PROSITE" id="PS50042">
    <property type="entry name" value="CNMP_BINDING_3"/>
    <property type="match status" value="1"/>
</dbReference>